<dbReference type="EMBL" id="DF237755">
    <property type="protein sequence ID" value="GAQ91556.1"/>
    <property type="molecule type" value="Genomic_DNA"/>
</dbReference>
<accession>A0A1Y1IS42</accession>
<evidence type="ECO:0000256" key="4">
    <source>
        <dbReference type="ARBA" id="ARBA00022989"/>
    </source>
</evidence>
<dbReference type="OMA" id="ATEGHEC"/>
<organism evidence="10 11">
    <name type="scientific">Klebsormidium nitens</name>
    <name type="common">Green alga</name>
    <name type="synonym">Ulothrix nitens</name>
    <dbReference type="NCBI Taxonomy" id="105231"/>
    <lineage>
        <taxon>Eukaryota</taxon>
        <taxon>Viridiplantae</taxon>
        <taxon>Streptophyta</taxon>
        <taxon>Klebsormidiophyceae</taxon>
        <taxon>Klebsormidiales</taxon>
        <taxon>Klebsormidiaceae</taxon>
        <taxon>Klebsormidium</taxon>
    </lineage>
</organism>
<evidence type="ECO:0000256" key="6">
    <source>
        <dbReference type="ARBA" id="ARBA00023136"/>
    </source>
</evidence>
<keyword evidence="11" id="KW-1185">Reference proteome</keyword>
<evidence type="ECO:0000256" key="2">
    <source>
        <dbReference type="ARBA" id="ARBA00022448"/>
    </source>
</evidence>
<feature type="compositionally biased region" description="Basic and acidic residues" evidence="7">
    <location>
        <begin position="38"/>
        <end position="48"/>
    </location>
</feature>
<dbReference type="OrthoDB" id="414047at2759"/>
<keyword evidence="2" id="KW-0813">Transport</keyword>
<evidence type="ECO:0000313" key="11">
    <source>
        <dbReference type="Proteomes" id="UP000054558"/>
    </source>
</evidence>
<keyword evidence="4 8" id="KW-1133">Transmembrane helix</keyword>
<dbReference type="InterPro" id="IPR036779">
    <property type="entry name" value="LysM_dom_sf"/>
</dbReference>
<evidence type="ECO:0000256" key="1">
    <source>
        <dbReference type="ARBA" id="ARBA00004127"/>
    </source>
</evidence>
<evidence type="ECO:0000256" key="7">
    <source>
        <dbReference type="SAM" id="MobiDB-lite"/>
    </source>
</evidence>
<keyword evidence="6 8" id="KW-0472">Membrane</keyword>
<proteinExistence type="predicted"/>
<name>A0A1Y1IS42_KLENI</name>
<dbReference type="GO" id="GO:0006811">
    <property type="term" value="P:monoatomic ion transport"/>
    <property type="evidence" value="ECO:0007669"/>
    <property type="project" value="UniProtKB-KW"/>
</dbReference>
<dbReference type="PANTHER" id="PTHR31563">
    <property type="entry name" value="ION CHANNEL POLLUX-RELATED"/>
    <property type="match status" value="1"/>
</dbReference>
<dbReference type="SUPFAM" id="SSF54106">
    <property type="entry name" value="LysM domain"/>
    <property type="match status" value="1"/>
</dbReference>
<protein>
    <submittedName>
        <fullName evidence="10">Ion channel</fullName>
    </submittedName>
</protein>
<gene>
    <name evidence="10" type="ORF">KFL_008060020</name>
</gene>
<dbReference type="Gene3D" id="3.10.350.10">
    <property type="entry name" value="LysM domain"/>
    <property type="match status" value="1"/>
</dbReference>
<feature type="compositionally biased region" description="Low complexity" evidence="7">
    <location>
        <begin position="187"/>
        <end position="209"/>
    </location>
</feature>
<feature type="domain" description="LysM" evidence="9">
    <location>
        <begin position="288"/>
        <end position="331"/>
    </location>
</feature>
<keyword evidence="3 8" id="KW-0812">Transmembrane</keyword>
<feature type="compositionally biased region" description="Polar residues" evidence="7">
    <location>
        <begin position="177"/>
        <end position="186"/>
    </location>
</feature>
<feature type="region of interest" description="Disordered" evidence="7">
    <location>
        <begin position="626"/>
        <end position="647"/>
    </location>
</feature>
<dbReference type="InterPro" id="IPR018392">
    <property type="entry name" value="LysM"/>
</dbReference>
<reference evidence="10 11" key="1">
    <citation type="journal article" date="2014" name="Nat. Commun.">
        <title>Klebsormidium flaccidum genome reveals primary factors for plant terrestrial adaptation.</title>
        <authorList>
            <person name="Hori K."/>
            <person name="Maruyama F."/>
            <person name="Fujisawa T."/>
            <person name="Togashi T."/>
            <person name="Yamamoto N."/>
            <person name="Seo M."/>
            <person name="Sato S."/>
            <person name="Yamada T."/>
            <person name="Mori H."/>
            <person name="Tajima N."/>
            <person name="Moriyama T."/>
            <person name="Ikeuchi M."/>
            <person name="Watanabe M."/>
            <person name="Wada H."/>
            <person name="Kobayashi K."/>
            <person name="Saito M."/>
            <person name="Masuda T."/>
            <person name="Sasaki-Sekimoto Y."/>
            <person name="Mashiguchi K."/>
            <person name="Awai K."/>
            <person name="Shimojima M."/>
            <person name="Masuda S."/>
            <person name="Iwai M."/>
            <person name="Nobusawa T."/>
            <person name="Narise T."/>
            <person name="Kondo S."/>
            <person name="Saito H."/>
            <person name="Sato R."/>
            <person name="Murakawa M."/>
            <person name="Ihara Y."/>
            <person name="Oshima-Yamada Y."/>
            <person name="Ohtaka K."/>
            <person name="Satoh M."/>
            <person name="Sonobe K."/>
            <person name="Ishii M."/>
            <person name="Ohtani R."/>
            <person name="Kanamori-Sato M."/>
            <person name="Honoki R."/>
            <person name="Miyazaki D."/>
            <person name="Mochizuki H."/>
            <person name="Umetsu J."/>
            <person name="Higashi K."/>
            <person name="Shibata D."/>
            <person name="Kamiya Y."/>
            <person name="Sato N."/>
            <person name="Nakamura Y."/>
            <person name="Tabata S."/>
            <person name="Ida S."/>
            <person name="Kurokawa K."/>
            <person name="Ohta H."/>
        </authorList>
    </citation>
    <scope>NUCLEOTIDE SEQUENCE [LARGE SCALE GENOMIC DNA]</scope>
    <source>
        <strain evidence="10 11">NIES-2285</strain>
    </source>
</reference>
<feature type="region of interest" description="Disordered" evidence="7">
    <location>
        <begin position="20"/>
        <end position="60"/>
    </location>
</feature>
<dbReference type="CDD" id="cd00118">
    <property type="entry name" value="LysM"/>
    <property type="match status" value="1"/>
</dbReference>
<dbReference type="PANTHER" id="PTHR31563:SF10">
    <property type="entry name" value="ION CHANNEL POLLUX-RELATED"/>
    <property type="match status" value="1"/>
</dbReference>
<evidence type="ECO:0000256" key="8">
    <source>
        <dbReference type="SAM" id="Phobius"/>
    </source>
</evidence>
<comment type="subcellular location">
    <subcellularLocation>
        <location evidence="1">Endomembrane system</location>
        <topology evidence="1">Multi-pass membrane protein</topology>
    </subcellularLocation>
</comment>
<dbReference type="GO" id="GO:0012505">
    <property type="term" value="C:endomembrane system"/>
    <property type="evidence" value="ECO:0007669"/>
    <property type="project" value="UniProtKB-SubCell"/>
</dbReference>
<dbReference type="AlphaFoldDB" id="A0A1Y1IS42"/>
<dbReference type="Pfam" id="PF06241">
    <property type="entry name" value="Castor_Poll_mid"/>
    <property type="match status" value="1"/>
</dbReference>
<sequence>MHCLARQAILAWEKDLTPSVENPTRAEVGGRTTAEGHPTAERRSKENGHSTGSGSPRLEKRQNFWGRPLVAIALALTLALHLSTCSPSHAHSPVQEAPCLVAPSPKRTPAASSATKLDTADVICPEAEVNHLKSDDKAGGLGWGVFESAVRQQASGGVAAPAGAEDSSVLPEDCPQTVDSGHSYHTSAPQHASSSASSALNQAASSPRNPSDPPNPAGWASLSALSHTPHVPQLKLPPWLTEARLQQFFAETGEAWGRMNLTISRSTIHAIARGWWFGLPQNIEISEQAYEVGTGESLGSVAGFLGVPLEDLKATNPGVSNPLRPGQSLHIPANRQLGLGENRKWRKRKRKPGKGLLALSHSVPQPVRVALVFLTEKWDRLAYQCQLALEWHPASHVIICVAGMVAIVLGGAVFYRLSTQMGWTEAVFKAWMYVYNSPGADLHHVKGSARLFGSMLFMVGLLASAFFISVFTESMLNQVDVLRSGKSRVVESGHVLVLGWNNATVPLIRELAAAGNNHGPASQSKIGGHRTVVVLAEKEKDEMEAEIARAISKEELKRTRVVCRVGDPSDRYAQLWVAAERARSVVVLAEDDEEPEMADTKALRVVLATKGSVAKQMRARSRQKLAESLQSEARLASPSGRDAKSARHIDSRATVELEEGVEPTLPMVVQAQTARGHHLVKLAGGDQVTTVDTRKLVGRHLVQCAVQMRGLAAVMRRLQSFDDEEFYIKQWPSLTGRTFEEVCRSFVGAVPVGVVDGDKQLLLLPPFDRVMRKSDYVVVVADGKDGYRPLSAPIRRINTALPKWTEPPNVPGKYLIVGWGPTLVDMITEMDNLVNPGSDLLIAAALPEAEMQRRLYAGGIMTSPCVRKGCFACKGNDHGSPVACLSQLSVHLHTTLPPGQEESVNSPADAESSSGDLESLGPLASSTQFEAVILLAAKYAPDGTLDAYGSDSSCLATILLLQEKAELDAERDPPVEDTHIVAEIVDRATKKLVKVVNRDVDSVVGTEMMARVLAMASEDQAVIALWRDLLSADGKDVYLKPARRYVGEGEAISFWELAERARLLGEVALGWRTAADDIEINPPNKALCRQYDKEDAIVVISDCL</sequence>
<feature type="compositionally biased region" description="Polar residues" evidence="7">
    <location>
        <begin position="902"/>
        <end position="916"/>
    </location>
</feature>
<dbReference type="InterPro" id="IPR010420">
    <property type="entry name" value="CASTOR/POLLUX/SYM8_dom"/>
</dbReference>
<dbReference type="InterPro" id="IPR044849">
    <property type="entry name" value="CASTOR/POLLUX/SYM8-like"/>
</dbReference>
<feature type="region of interest" description="Disordered" evidence="7">
    <location>
        <begin position="896"/>
        <end position="920"/>
    </location>
</feature>
<feature type="transmembrane region" description="Helical" evidence="8">
    <location>
        <begin position="451"/>
        <end position="471"/>
    </location>
</feature>
<evidence type="ECO:0000259" key="9">
    <source>
        <dbReference type="PROSITE" id="PS51782"/>
    </source>
</evidence>
<dbReference type="Pfam" id="PF01476">
    <property type="entry name" value="LysM"/>
    <property type="match status" value="1"/>
</dbReference>
<dbReference type="Proteomes" id="UP000054558">
    <property type="component" value="Unassembled WGS sequence"/>
</dbReference>
<keyword evidence="5" id="KW-0406">Ion transport</keyword>
<dbReference type="PROSITE" id="PS51782">
    <property type="entry name" value="LYSM"/>
    <property type="match status" value="1"/>
</dbReference>
<evidence type="ECO:0000256" key="3">
    <source>
        <dbReference type="ARBA" id="ARBA00022692"/>
    </source>
</evidence>
<evidence type="ECO:0000313" key="10">
    <source>
        <dbReference type="EMBL" id="GAQ91556.1"/>
    </source>
</evidence>
<feature type="transmembrane region" description="Helical" evidence="8">
    <location>
        <begin position="394"/>
        <end position="415"/>
    </location>
</feature>
<feature type="region of interest" description="Disordered" evidence="7">
    <location>
        <begin position="157"/>
        <end position="223"/>
    </location>
</feature>
<evidence type="ECO:0000256" key="5">
    <source>
        <dbReference type="ARBA" id="ARBA00023065"/>
    </source>
</evidence>
<dbReference type="Gene3D" id="3.40.50.720">
    <property type="entry name" value="NAD(P)-binding Rossmann-like Domain"/>
    <property type="match status" value="1"/>
</dbReference>